<evidence type="ECO:0000256" key="19">
    <source>
        <dbReference type="SAM" id="Phobius"/>
    </source>
</evidence>
<organism evidence="20 23">
    <name type="scientific">Parvimonas micra</name>
    <dbReference type="NCBI Taxonomy" id="33033"/>
    <lineage>
        <taxon>Bacteria</taxon>
        <taxon>Bacillati</taxon>
        <taxon>Bacillota</taxon>
        <taxon>Tissierellia</taxon>
        <taxon>Tissierellales</taxon>
        <taxon>Peptoniphilaceae</taxon>
        <taxon>Parvimonas</taxon>
    </lineage>
</organism>
<evidence type="ECO:0000256" key="14">
    <source>
        <dbReference type="ARBA" id="ARBA00023264"/>
    </source>
</evidence>
<dbReference type="Proteomes" id="UP001141458">
    <property type="component" value="Unassembled WGS sequence"/>
</dbReference>
<dbReference type="Pfam" id="PF01219">
    <property type="entry name" value="DAGK_prokar"/>
    <property type="match status" value="1"/>
</dbReference>
<evidence type="ECO:0000313" key="21">
    <source>
        <dbReference type="EMBL" id="MBF1307036.1"/>
    </source>
</evidence>
<evidence type="ECO:0000256" key="7">
    <source>
        <dbReference type="ARBA" id="ARBA00022741"/>
    </source>
</evidence>
<feature type="transmembrane region" description="Helical" evidence="19">
    <location>
        <begin position="55"/>
        <end position="76"/>
    </location>
</feature>
<dbReference type="GO" id="GO:0005886">
    <property type="term" value="C:plasma membrane"/>
    <property type="evidence" value="ECO:0007669"/>
    <property type="project" value="UniProtKB-SubCell"/>
</dbReference>
<proteinExistence type="inferred from homology"/>
<evidence type="ECO:0000256" key="4">
    <source>
        <dbReference type="ARBA" id="ARBA00022516"/>
    </source>
</evidence>
<keyword evidence="5" id="KW-0808">Transferase</keyword>
<feature type="binding site" evidence="17">
    <location>
        <position position="73"/>
    </location>
    <ligand>
        <name>ATP</name>
        <dbReference type="ChEBI" id="CHEBI:30616"/>
    </ligand>
</feature>
<evidence type="ECO:0000313" key="20">
    <source>
        <dbReference type="EMBL" id="AIZ36502.1"/>
    </source>
</evidence>
<dbReference type="GO" id="GO:0008654">
    <property type="term" value="P:phospholipid biosynthetic process"/>
    <property type="evidence" value="ECO:0007669"/>
    <property type="project" value="UniProtKB-KW"/>
</dbReference>
<keyword evidence="12 19" id="KW-0472">Membrane</keyword>
<evidence type="ECO:0000256" key="18">
    <source>
        <dbReference type="PIRSR" id="PIRSR600829-4"/>
    </source>
</evidence>
<feature type="binding site" evidence="17">
    <location>
        <begin position="91"/>
        <end position="92"/>
    </location>
    <ligand>
        <name>ATP</name>
        <dbReference type="ChEBI" id="CHEBI:30616"/>
    </ligand>
</feature>
<dbReference type="Gene3D" id="1.10.287.3610">
    <property type="match status" value="1"/>
</dbReference>
<dbReference type="GO" id="GO:0005524">
    <property type="term" value="F:ATP binding"/>
    <property type="evidence" value="ECO:0007669"/>
    <property type="project" value="UniProtKB-KW"/>
</dbReference>
<dbReference type="EMBL" id="JANDZV010000001">
    <property type="protein sequence ID" value="MCZ7406762.1"/>
    <property type="molecule type" value="Genomic_DNA"/>
</dbReference>
<dbReference type="Proteomes" id="UP000758611">
    <property type="component" value="Unassembled WGS sequence"/>
</dbReference>
<dbReference type="Proteomes" id="UP000031386">
    <property type="component" value="Chromosome"/>
</dbReference>
<name>A0A0B4S0X1_9FIRM</name>
<dbReference type="InterPro" id="IPR000829">
    <property type="entry name" value="DAGK"/>
</dbReference>
<keyword evidence="13" id="KW-0594">Phospholipid biosynthesis</keyword>
<evidence type="ECO:0000256" key="13">
    <source>
        <dbReference type="ARBA" id="ARBA00023209"/>
    </source>
</evidence>
<dbReference type="GO" id="GO:0046872">
    <property type="term" value="F:metal ion binding"/>
    <property type="evidence" value="ECO:0007669"/>
    <property type="project" value="UniProtKB-KW"/>
</dbReference>
<dbReference type="InterPro" id="IPR036945">
    <property type="entry name" value="DAGK_sf"/>
</dbReference>
<evidence type="ECO:0000313" key="22">
    <source>
        <dbReference type="EMBL" id="MCZ7406762.1"/>
    </source>
</evidence>
<dbReference type="InterPro" id="IPR033717">
    <property type="entry name" value="UDPK"/>
</dbReference>
<evidence type="ECO:0000256" key="17">
    <source>
        <dbReference type="PIRSR" id="PIRSR600829-3"/>
    </source>
</evidence>
<keyword evidence="10 19" id="KW-1133">Transmembrane helix</keyword>
<keyword evidence="11" id="KW-0443">Lipid metabolism</keyword>
<dbReference type="AlphaFoldDB" id="A0A0B4S0X1"/>
<keyword evidence="8 20" id="KW-0418">Kinase</keyword>
<evidence type="ECO:0000256" key="12">
    <source>
        <dbReference type="ARBA" id="ARBA00023136"/>
    </source>
</evidence>
<dbReference type="OrthoDB" id="9789934at2"/>
<keyword evidence="18" id="KW-0460">Magnesium</keyword>
<evidence type="ECO:0000256" key="1">
    <source>
        <dbReference type="ARBA" id="ARBA00004651"/>
    </source>
</evidence>
<evidence type="ECO:0000256" key="5">
    <source>
        <dbReference type="ARBA" id="ARBA00022679"/>
    </source>
</evidence>
<evidence type="ECO:0000256" key="10">
    <source>
        <dbReference type="ARBA" id="ARBA00022989"/>
    </source>
</evidence>
<evidence type="ECO:0000313" key="23">
    <source>
        <dbReference type="Proteomes" id="UP000031386"/>
    </source>
</evidence>
<evidence type="ECO:0000256" key="6">
    <source>
        <dbReference type="ARBA" id="ARBA00022692"/>
    </source>
</evidence>
<accession>A0A0B4S0X1</accession>
<evidence type="ECO:0000256" key="11">
    <source>
        <dbReference type="ARBA" id="ARBA00023098"/>
    </source>
</evidence>
<dbReference type="GO" id="GO:0016301">
    <property type="term" value="F:kinase activity"/>
    <property type="evidence" value="ECO:0007669"/>
    <property type="project" value="UniProtKB-KW"/>
</dbReference>
<feature type="binding site" evidence="16">
    <location>
        <position position="66"/>
    </location>
    <ligand>
        <name>substrate</name>
    </ligand>
</feature>
<keyword evidence="23" id="KW-1185">Reference proteome</keyword>
<dbReference type="EMBL" id="JABZRE010000013">
    <property type="protein sequence ID" value="MBF1307036.1"/>
    <property type="molecule type" value="Genomic_DNA"/>
</dbReference>
<feature type="transmembrane region" description="Helical" evidence="19">
    <location>
        <begin position="97"/>
        <end position="121"/>
    </location>
</feature>
<dbReference type="PANTHER" id="PTHR34299">
    <property type="entry name" value="DIACYLGLYCEROL KINASE"/>
    <property type="match status" value="1"/>
</dbReference>
<dbReference type="RefSeq" id="WP_004833411.1">
    <property type="nucleotide sequence ID" value="NZ_CABKNC010000002.1"/>
</dbReference>
<evidence type="ECO:0000256" key="16">
    <source>
        <dbReference type="PIRSR" id="PIRSR600829-2"/>
    </source>
</evidence>
<reference evidence="21" key="2">
    <citation type="submission" date="2020-04" db="EMBL/GenBank/DDBJ databases">
        <title>Deep metagenomics examines the oral microbiome during advanced dental caries in children, revealing novel taxa and co-occurrences with host molecules.</title>
        <authorList>
            <person name="Baker J.L."/>
            <person name="Morton J.T."/>
            <person name="Dinis M."/>
            <person name="Alvarez R."/>
            <person name="Tran N.C."/>
            <person name="Knight R."/>
            <person name="Edlund A."/>
        </authorList>
    </citation>
    <scope>NUCLEOTIDE SEQUENCE</scope>
    <source>
        <strain evidence="21">JCVI_23_bin.11</strain>
    </source>
</reference>
<dbReference type="STRING" id="33033.NW74_03680"/>
<reference evidence="20 23" key="1">
    <citation type="submission" date="2014-10" db="EMBL/GenBank/DDBJ databases">
        <title>Complete genome sequence of Parvimonas micra KCOM 1535 (= ChDC B708).</title>
        <authorList>
            <person name="Kook J.-K."/>
            <person name="Park S.-N."/>
            <person name="Lim Y.K."/>
            <person name="Roh H."/>
        </authorList>
    </citation>
    <scope>NUCLEOTIDE SEQUENCE [LARGE SCALE GENOMIC DNA]</scope>
    <source>
        <strain evidence="20">KCOM 1535</strain>
        <strain evidence="23">KCOM 1535 / ChDC B708</strain>
    </source>
</reference>
<keyword evidence="18" id="KW-0479">Metal-binding</keyword>
<evidence type="ECO:0000256" key="9">
    <source>
        <dbReference type="ARBA" id="ARBA00022840"/>
    </source>
</evidence>
<gene>
    <name evidence="21" type="ORF">HXM94_04575</name>
    <name evidence="22" type="ORF">NND69_00050</name>
    <name evidence="20" type="ORF">NW74_03680</name>
</gene>
<evidence type="ECO:0000256" key="3">
    <source>
        <dbReference type="ARBA" id="ARBA00022475"/>
    </source>
</evidence>
<feature type="binding site" evidence="16">
    <location>
        <position position="95"/>
    </location>
    <ligand>
        <name>substrate</name>
    </ligand>
</feature>
<feature type="transmembrane region" description="Helical" evidence="19">
    <location>
        <begin position="30"/>
        <end position="49"/>
    </location>
</feature>
<protein>
    <submittedName>
        <fullName evidence="21">Diacylglycerol kinase family protein</fullName>
    </submittedName>
    <submittedName>
        <fullName evidence="20">UDP kinase</fullName>
    </submittedName>
</protein>
<comment type="cofactor">
    <cofactor evidence="18">
        <name>Mg(2+)</name>
        <dbReference type="ChEBI" id="CHEBI:18420"/>
    </cofactor>
    <text evidence="18">Mn(2+), Zn(2+), Cd(2+) and Co(2+) support activity to lesser extents.</text>
</comment>
<reference evidence="22" key="3">
    <citation type="submission" date="2022-07" db="EMBL/GenBank/DDBJ databases">
        <title>Parvimonas micra travels from the subgingival sulcus of the human oral cavity to the colorectal adenocarcinoma.</title>
        <authorList>
            <person name="Conde-Perez K."/>
            <person name="Buetas E."/>
            <person name="Aja-Macaya P."/>
            <person name="Martin-De Arribas E."/>
            <person name="Iglesias-Corras I."/>
            <person name="Trigo-Tasende N."/>
            <person name="Nasser-Ali M."/>
            <person name="Estevez L.S."/>
            <person name="Rumbo-Feal S."/>
            <person name="Otero-Alen B."/>
            <person name="Noguera J.F."/>
            <person name="Concha A."/>
            <person name="Pardinas-Lopez S."/>
            <person name="Carda-Dieguez M."/>
            <person name="Gomez-Randulfe I."/>
            <person name="Martinez-Lago N."/>
            <person name="Ladra S."/>
            <person name="Aparicio L.A."/>
            <person name="Bou G."/>
            <person name="Mira A."/>
            <person name="Vallejo J.A."/>
            <person name="Poza M."/>
        </authorList>
    </citation>
    <scope>NUCLEOTIDE SEQUENCE</scope>
    <source>
        <strain evidence="22">PM79KC-AC-4</strain>
    </source>
</reference>
<keyword evidence="6 19" id="KW-0812">Transmembrane</keyword>
<comment type="subcellular location">
    <subcellularLocation>
        <location evidence="1">Cell membrane</location>
        <topology evidence="1">Multi-pass membrane protein</topology>
    </subcellularLocation>
</comment>
<dbReference type="KEGG" id="pmic:NW74_03680"/>
<dbReference type="EMBL" id="CP009761">
    <property type="protein sequence ID" value="AIZ36502.1"/>
    <property type="molecule type" value="Genomic_DNA"/>
</dbReference>
<dbReference type="PANTHER" id="PTHR34299:SF1">
    <property type="entry name" value="DIACYLGLYCEROL KINASE"/>
    <property type="match status" value="1"/>
</dbReference>
<dbReference type="GeneID" id="93385686"/>
<evidence type="ECO:0000256" key="15">
    <source>
        <dbReference type="PIRSR" id="PIRSR600829-1"/>
    </source>
</evidence>
<feature type="active site" description="Proton acceptor" evidence="15">
    <location>
        <position position="66"/>
    </location>
</feature>
<sequence>MKKNFSFIESFRCAFRGIVYIFKTERNFKFHVMFSLLVLLCSLIFNLSYIELSIILIMIVIVLVLEIINTIIENIMDFLCKDYNLNIKIIKDMSSGAVLVSAFISVIVGLLIFIPKILVIVGD</sequence>
<feature type="binding site" evidence="18">
    <location>
        <position position="73"/>
    </location>
    <ligand>
        <name>a divalent metal cation</name>
        <dbReference type="ChEBI" id="CHEBI:60240"/>
    </ligand>
</feature>
<keyword evidence="7 17" id="KW-0547">Nucleotide-binding</keyword>
<evidence type="ECO:0000256" key="2">
    <source>
        <dbReference type="ARBA" id="ARBA00005967"/>
    </source>
</evidence>
<feature type="binding site" evidence="18">
    <location>
        <position position="25"/>
    </location>
    <ligand>
        <name>a divalent metal cation</name>
        <dbReference type="ChEBI" id="CHEBI:60240"/>
    </ligand>
</feature>
<feature type="binding site" evidence="17">
    <location>
        <position position="25"/>
    </location>
    <ligand>
        <name>ATP</name>
        <dbReference type="ChEBI" id="CHEBI:30616"/>
    </ligand>
</feature>
<keyword evidence="9 17" id="KW-0067">ATP-binding</keyword>
<keyword evidence="4" id="KW-0444">Lipid biosynthesis</keyword>
<dbReference type="CDD" id="cd14265">
    <property type="entry name" value="UDPK_IM_like"/>
    <property type="match status" value="1"/>
</dbReference>
<comment type="similarity">
    <text evidence="2">Belongs to the bacterial diacylglycerol kinase family.</text>
</comment>
<evidence type="ECO:0000256" key="8">
    <source>
        <dbReference type="ARBA" id="ARBA00022777"/>
    </source>
</evidence>
<keyword evidence="3" id="KW-1003">Cell membrane</keyword>
<keyword evidence="14" id="KW-1208">Phospholipid metabolism</keyword>